<dbReference type="EMBL" id="CAKMRJ010002223">
    <property type="protein sequence ID" value="CAH1425473.1"/>
    <property type="molecule type" value="Genomic_DNA"/>
</dbReference>
<sequence length="84" mass="9341">MSSCAFGKLTDLVLFQIYIKKLALQLKLFEDCLSFSHAAIIKENLLKHEVKGVFVYVVNIGGKTFDLLPFTCAFVSGKQPPEST</sequence>
<proteinExistence type="predicted"/>
<dbReference type="AlphaFoldDB" id="A0AAU9MXX0"/>
<organism evidence="1 2">
    <name type="scientific">Lactuca virosa</name>
    <dbReference type="NCBI Taxonomy" id="75947"/>
    <lineage>
        <taxon>Eukaryota</taxon>
        <taxon>Viridiplantae</taxon>
        <taxon>Streptophyta</taxon>
        <taxon>Embryophyta</taxon>
        <taxon>Tracheophyta</taxon>
        <taxon>Spermatophyta</taxon>
        <taxon>Magnoliopsida</taxon>
        <taxon>eudicotyledons</taxon>
        <taxon>Gunneridae</taxon>
        <taxon>Pentapetalae</taxon>
        <taxon>asterids</taxon>
        <taxon>campanulids</taxon>
        <taxon>Asterales</taxon>
        <taxon>Asteraceae</taxon>
        <taxon>Cichorioideae</taxon>
        <taxon>Cichorieae</taxon>
        <taxon>Lactucinae</taxon>
        <taxon>Lactuca</taxon>
    </lineage>
</organism>
<evidence type="ECO:0000313" key="1">
    <source>
        <dbReference type="EMBL" id="CAH1425473.1"/>
    </source>
</evidence>
<accession>A0AAU9MXX0</accession>
<name>A0AAU9MXX0_9ASTR</name>
<comment type="caution">
    <text evidence="1">The sequence shown here is derived from an EMBL/GenBank/DDBJ whole genome shotgun (WGS) entry which is preliminary data.</text>
</comment>
<evidence type="ECO:0000313" key="2">
    <source>
        <dbReference type="Proteomes" id="UP001157418"/>
    </source>
</evidence>
<protein>
    <submittedName>
        <fullName evidence="1">Uncharacterized protein</fullName>
    </submittedName>
</protein>
<keyword evidence="2" id="KW-1185">Reference proteome</keyword>
<gene>
    <name evidence="1" type="ORF">LVIROSA_LOCUS12613</name>
</gene>
<reference evidence="1 2" key="1">
    <citation type="submission" date="2022-01" db="EMBL/GenBank/DDBJ databases">
        <authorList>
            <person name="Xiong W."/>
            <person name="Schranz E."/>
        </authorList>
    </citation>
    <scope>NUCLEOTIDE SEQUENCE [LARGE SCALE GENOMIC DNA]</scope>
</reference>
<dbReference type="Proteomes" id="UP001157418">
    <property type="component" value="Unassembled WGS sequence"/>
</dbReference>